<proteinExistence type="predicted"/>
<evidence type="ECO:0000313" key="2">
    <source>
        <dbReference type="Proteomes" id="UP000269221"/>
    </source>
</evidence>
<evidence type="ECO:0000313" key="1">
    <source>
        <dbReference type="EMBL" id="RMC04958.1"/>
    </source>
</evidence>
<sequence length="193" mass="22470">MGGSRIIRQFADDTKLGGSVDLLECRRALQRDLDRLDKSRKIMDMRFNKTLCQLLHFGHNNPMQCYRMGQSDWKLAEWRTTWRGKMTEAECDPGCAQVAKKARGNSVTSRSRAGIVPLYSARVRSHLECCIQFWAQFRKSTEVLERVQRRATRLVKGLEHKSCEEQLRVLRLFSSEKGRLRKNCSPQLPQKRL</sequence>
<protein>
    <recommendedName>
        <fullName evidence="3">Reverse transcriptase domain-containing protein</fullName>
    </recommendedName>
</protein>
<name>A0A3M0JVV0_HIRRU</name>
<dbReference type="OrthoDB" id="8939918at2759"/>
<gene>
    <name evidence="1" type="ORF">DUI87_18138</name>
</gene>
<dbReference type="AlphaFoldDB" id="A0A3M0JVV0"/>
<reference evidence="1 2" key="1">
    <citation type="submission" date="2018-07" db="EMBL/GenBank/DDBJ databases">
        <title>A high quality draft genome assembly of the barn swallow (H. rustica rustica).</title>
        <authorList>
            <person name="Formenti G."/>
            <person name="Chiara M."/>
            <person name="Poveda L."/>
            <person name="Francoijs K.-J."/>
            <person name="Bonisoli-Alquati A."/>
            <person name="Canova L."/>
            <person name="Gianfranceschi L."/>
            <person name="Horner D.S."/>
            <person name="Saino N."/>
        </authorList>
    </citation>
    <scope>NUCLEOTIDE SEQUENCE [LARGE SCALE GENOMIC DNA]</scope>
    <source>
        <strain evidence="1">Chelidonia</strain>
        <tissue evidence="1">Blood</tissue>
    </source>
</reference>
<evidence type="ECO:0008006" key="3">
    <source>
        <dbReference type="Google" id="ProtNLM"/>
    </source>
</evidence>
<dbReference type="EMBL" id="QRBI01000123">
    <property type="protein sequence ID" value="RMC04958.1"/>
    <property type="molecule type" value="Genomic_DNA"/>
</dbReference>
<keyword evidence="2" id="KW-1185">Reference proteome</keyword>
<dbReference type="Proteomes" id="UP000269221">
    <property type="component" value="Unassembled WGS sequence"/>
</dbReference>
<dbReference type="PANTHER" id="PTHR33332">
    <property type="entry name" value="REVERSE TRANSCRIPTASE DOMAIN-CONTAINING PROTEIN"/>
    <property type="match status" value="1"/>
</dbReference>
<comment type="caution">
    <text evidence="1">The sequence shown here is derived from an EMBL/GenBank/DDBJ whole genome shotgun (WGS) entry which is preliminary data.</text>
</comment>
<dbReference type="STRING" id="333673.A0A3M0JVV0"/>
<organism evidence="1 2">
    <name type="scientific">Hirundo rustica rustica</name>
    <dbReference type="NCBI Taxonomy" id="333673"/>
    <lineage>
        <taxon>Eukaryota</taxon>
        <taxon>Metazoa</taxon>
        <taxon>Chordata</taxon>
        <taxon>Craniata</taxon>
        <taxon>Vertebrata</taxon>
        <taxon>Euteleostomi</taxon>
        <taxon>Archelosauria</taxon>
        <taxon>Archosauria</taxon>
        <taxon>Dinosauria</taxon>
        <taxon>Saurischia</taxon>
        <taxon>Theropoda</taxon>
        <taxon>Coelurosauria</taxon>
        <taxon>Aves</taxon>
        <taxon>Neognathae</taxon>
        <taxon>Neoaves</taxon>
        <taxon>Telluraves</taxon>
        <taxon>Australaves</taxon>
        <taxon>Passeriformes</taxon>
        <taxon>Sylvioidea</taxon>
        <taxon>Hirundinidae</taxon>
        <taxon>Hirundo</taxon>
    </lineage>
</organism>
<accession>A0A3M0JVV0</accession>